<dbReference type="AlphaFoldDB" id="A0A6L2L1T1"/>
<dbReference type="SUPFAM" id="SSF57756">
    <property type="entry name" value="Retrovirus zinc finger-like domains"/>
    <property type="match status" value="1"/>
</dbReference>
<comment type="caution">
    <text evidence="1">The sequence shown here is derived from an EMBL/GenBank/DDBJ whole genome shotgun (WGS) entry which is preliminary data.</text>
</comment>
<proteinExistence type="predicted"/>
<dbReference type="GO" id="GO:0008270">
    <property type="term" value="F:zinc ion binding"/>
    <property type="evidence" value="ECO:0007669"/>
    <property type="project" value="InterPro"/>
</dbReference>
<gene>
    <name evidence="1" type="ORF">Tci_027626</name>
</gene>
<dbReference type="GO" id="GO:0003676">
    <property type="term" value="F:nucleic acid binding"/>
    <property type="evidence" value="ECO:0007669"/>
    <property type="project" value="InterPro"/>
</dbReference>
<name>A0A6L2L1T1_TANCI</name>
<reference evidence="1" key="1">
    <citation type="journal article" date="2019" name="Sci. Rep.">
        <title>Draft genome of Tanacetum cinerariifolium, the natural source of mosquito coil.</title>
        <authorList>
            <person name="Yamashiro T."/>
            <person name="Shiraishi A."/>
            <person name="Satake H."/>
            <person name="Nakayama K."/>
        </authorList>
    </citation>
    <scope>NUCLEOTIDE SEQUENCE</scope>
</reference>
<evidence type="ECO:0000313" key="1">
    <source>
        <dbReference type="EMBL" id="GEU55648.1"/>
    </source>
</evidence>
<organism evidence="1">
    <name type="scientific">Tanacetum cinerariifolium</name>
    <name type="common">Dalmatian daisy</name>
    <name type="synonym">Chrysanthemum cinerariifolium</name>
    <dbReference type="NCBI Taxonomy" id="118510"/>
    <lineage>
        <taxon>Eukaryota</taxon>
        <taxon>Viridiplantae</taxon>
        <taxon>Streptophyta</taxon>
        <taxon>Embryophyta</taxon>
        <taxon>Tracheophyta</taxon>
        <taxon>Spermatophyta</taxon>
        <taxon>Magnoliopsida</taxon>
        <taxon>eudicotyledons</taxon>
        <taxon>Gunneridae</taxon>
        <taxon>Pentapetalae</taxon>
        <taxon>asterids</taxon>
        <taxon>campanulids</taxon>
        <taxon>Asterales</taxon>
        <taxon>Asteraceae</taxon>
        <taxon>Asteroideae</taxon>
        <taxon>Anthemideae</taxon>
        <taxon>Anthemidinae</taxon>
        <taxon>Tanacetum</taxon>
    </lineage>
</organism>
<dbReference type="EMBL" id="BKCJ010003530">
    <property type="protein sequence ID" value="GEU55648.1"/>
    <property type="molecule type" value="Genomic_DNA"/>
</dbReference>
<accession>A0A6L2L1T1</accession>
<dbReference type="InterPro" id="IPR036875">
    <property type="entry name" value="Znf_CCHC_sf"/>
</dbReference>
<protein>
    <submittedName>
        <fullName evidence="1">Zf-CCHC domain-containing protein/UBN2 domain-containing protein</fullName>
    </submittedName>
</protein>
<sequence>MAQENYVEGCSMQRLPLLEAVGFCFWKIHFETYVKSKDTDLWRAKVMAIEEAKDLATLPLDELIDNLKVYEMVLEGDGVVSKTIKEKVPKAQDKKRDYYNCEEEGHFIGECPKPKENKAFVGGAWSDSEDNDEPLKDAICLMEINSQEIQHKPFISNNDLNIHDLQKENKELLKFNKYSTINF</sequence>